<feature type="binding site" description="type 1 copper site" evidence="5">
    <location>
        <position position="197"/>
    </location>
    <ligand>
        <name>Cu cation</name>
        <dbReference type="ChEBI" id="CHEBI:23378"/>
        <label>1</label>
    </ligand>
</feature>
<evidence type="ECO:0000313" key="8">
    <source>
        <dbReference type="EMBL" id="MCU4741301.1"/>
    </source>
</evidence>
<feature type="binding site" description="type 1 copper site" evidence="5">
    <location>
        <position position="147"/>
    </location>
    <ligand>
        <name>Cu cation</name>
        <dbReference type="ChEBI" id="CHEBI:23378"/>
        <label>1</label>
    </ligand>
</feature>
<comment type="cofactor">
    <cofactor evidence="5">
        <name>Cu(2+)</name>
        <dbReference type="ChEBI" id="CHEBI:29036"/>
    </cofactor>
</comment>
<evidence type="ECO:0000256" key="1">
    <source>
        <dbReference type="ARBA" id="ARBA00022723"/>
    </source>
</evidence>
<name>A0AAP2YXM7_9EURY</name>
<evidence type="ECO:0000313" key="9">
    <source>
        <dbReference type="EMBL" id="MCU4975689.1"/>
    </source>
</evidence>
<dbReference type="EMBL" id="JAOPKA010000004">
    <property type="protein sequence ID" value="MCU4741301.1"/>
    <property type="molecule type" value="Genomic_DNA"/>
</dbReference>
<evidence type="ECO:0000256" key="5">
    <source>
        <dbReference type="PIRSR" id="PIRSR601287-1"/>
    </source>
</evidence>
<feature type="binding site" description="type 1 copper site" evidence="5">
    <location>
        <position position="348"/>
    </location>
    <ligand>
        <name>Cu cation</name>
        <dbReference type="ChEBI" id="CHEBI:23378"/>
        <label>1</label>
    </ligand>
</feature>
<dbReference type="InterPro" id="IPR001287">
    <property type="entry name" value="NO2-reductase_Cu"/>
</dbReference>
<dbReference type="Proteomes" id="UP001321018">
    <property type="component" value="Unassembled WGS sequence"/>
</dbReference>
<evidence type="ECO:0000259" key="7">
    <source>
        <dbReference type="Pfam" id="PF07731"/>
    </source>
</evidence>
<comment type="cofactor">
    <cofactor evidence="5">
        <name>Cu(+)</name>
        <dbReference type="ChEBI" id="CHEBI:49552"/>
    </cofactor>
</comment>
<keyword evidence="3 8" id="KW-0560">Oxidoreductase</keyword>
<dbReference type="PRINTS" id="PR00695">
    <property type="entry name" value="CUNO2RDTASE"/>
</dbReference>
<proteinExistence type="predicted"/>
<feature type="domain" description="Plastocyanin-like" evidence="7">
    <location>
        <begin position="119"/>
        <end position="211"/>
    </location>
</feature>
<feature type="binding site" description="type 1 copper site" evidence="5">
    <location>
        <position position="152"/>
    </location>
    <ligand>
        <name>Cu cation</name>
        <dbReference type="ChEBI" id="CHEBI:23378"/>
        <label>1</label>
    </ligand>
</feature>
<dbReference type="InterPro" id="IPR006311">
    <property type="entry name" value="TAT_signal"/>
</dbReference>
<keyword evidence="10" id="KW-1185">Reference proteome</keyword>
<dbReference type="FunFam" id="2.60.40.420:FF:000093">
    <property type="entry name" value="Copper-containing nitrite reductase"/>
    <property type="match status" value="1"/>
</dbReference>
<keyword evidence="1 5" id="KW-0479">Metal-binding</keyword>
<dbReference type="GO" id="GO:0050421">
    <property type="term" value="F:nitrite reductase (NO-forming) activity"/>
    <property type="evidence" value="ECO:0007669"/>
    <property type="project" value="UniProtKB-EC"/>
</dbReference>
<feature type="region of interest" description="Disordered" evidence="6">
    <location>
        <begin position="32"/>
        <end position="62"/>
    </location>
</feature>
<dbReference type="Pfam" id="PF07731">
    <property type="entry name" value="Cu-oxidase_2"/>
    <property type="match status" value="1"/>
</dbReference>
<sequence length="377" mass="40478">MTQLYHNRRRFLQAMGATGAVAIAGCLGSDGEQENDGNGNENGNGNDAGDAGGNGDEVQSLPPAEDVDVDTIAADPTDVPDPVDWDEPRRHEWTLKTIEAVAEIEPGVTTTFMTYEGQIPGPMFRCRVGDTVHLTFDVPDEHNVDLHNVDFHAVYGPGGGAVDTTVAPGDGEVEIEFKTTYPGAHIYHCAPGNHDQHISLGMFGTILVEPEGGLPEVDRELYIGQHELYLNGDTGQEGHHTFDFEEAASEDPTYVLFNGEVGRFTADGAAGPIHAEVGETVRVFWCNGGPNLTSGPHPIGNVWSEWYRDGDVLSEPAQYIEGTAAPAGTTAFGTMEMQVPGPIHLVDHALSRVNRKGLLATIDVEGEPDEEIFNPDP</sequence>
<dbReference type="SUPFAM" id="SSF49503">
    <property type="entry name" value="Cupredoxins"/>
    <property type="match status" value="2"/>
</dbReference>
<evidence type="ECO:0000313" key="11">
    <source>
        <dbReference type="Proteomes" id="UP001321018"/>
    </source>
</evidence>
<keyword evidence="4 5" id="KW-0186">Copper</keyword>
<dbReference type="EC" id="1.7.2.1" evidence="8"/>
<dbReference type="Proteomes" id="UP001320972">
    <property type="component" value="Unassembled WGS sequence"/>
</dbReference>
<evidence type="ECO:0000313" key="10">
    <source>
        <dbReference type="Proteomes" id="UP001320972"/>
    </source>
</evidence>
<organism evidence="8 11">
    <name type="scientific">Natronoglomus mannanivorans</name>
    <dbReference type="NCBI Taxonomy" id="2979990"/>
    <lineage>
        <taxon>Archaea</taxon>
        <taxon>Methanobacteriati</taxon>
        <taxon>Methanobacteriota</taxon>
        <taxon>Stenosarchaea group</taxon>
        <taxon>Halobacteria</taxon>
        <taxon>Halobacteriales</taxon>
        <taxon>Natrialbaceae</taxon>
        <taxon>Natronoglomus</taxon>
    </lineage>
</organism>
<accession>A0AAP2YXM7</accession>
<keyword evidence="2" id="KW-0677">Repeat</keyword>
<comment type="caution">
    <text evidence="8">The sequence shown here is derived from an EMBL/GenBank/DDBJ whole genome shotgun (WGS) entry which is preliminary data.</text>
</comment>
<reference evidence="8 10" key="1">
    <citation type="submission" date="2022-09" db="EMBL/GenBank/DDBJ databases">
        <title>Enrichment on poylsaccharides allowed isolation of novel metabolic and taxonomic groups of Haloarchaea.</title>
        <authorList>
            <person name="Sorokin D.Y."/>
            <person name="Elcheninov A.G."/>
            <person name="Khizhniak T.V."/>
            <person name="Kolganova T.V."/>
            <person name="Kublanov I.V."/>
        </authorList>
    </citation>
    <scope>NUCLEOTIDE SEQUENCE</scope>
    <source>
        <strain evidence="9 10">AArc-m2/3/4</strain>
        <strain evidence="8">AArc-xg1-1</strain>
    </source>
</reference>
<dbReference type="PROSITE" id="PS51318">
    <property type="entry name" value="TAT"/>
    <property type="match status" value="1"/>
</dbReference>
<evidence type="ECO:0000256" key="6">
    <source>
        <dbReference type="SAM" id="MobiDB-lite"/>
    </source>
</evidence>
<feature type="binding site" description="type 1 copper site" evidence="5">
    <location>
        <position position="188"/>
    </location>
    <ligand>
        <name>Cu cation</name>
        <dbReference type="ChEBI" id="CHEBI:23378"/>
        <label>1</label>
    </ligand>
</feature>
<dbReference type="NCBIfam" id="TIGR02376">
    <property type="entry name" value="Cu_nitrite_red"/>
    <property type="match status" value="1"/>
</dbReference>
<dbReference type="InterPro" id="IPR008972">
    <property type="entry name" value="Cupredoxin"/>
</dbReference>
<dbReference type="EMBL" id="JAOPKB010000022">
    <property type="protein sequence ID" value="MCU4975689.1"/>
    <property type="molecule type" value="Genomic_DNA"/>
</dbReference>
<feature type="binding site" description="type 1 copper site" evidence="5">
    <location>
        <position position="202"/>
    </location>
    <ligand>
        <name>Cu cation</name>
        <dbReference type="ChEBI" id="CHEBI:23378"/>
        <label>1</label>
    </ligand>
</feature>
<gene>
    <name evidence="8" type="primary">nirK</name>
    <name evidence="9" type="ORF">OB955_23665</name>
    <name evidence="8" type="ORF">OB960_07790</name>
</gene>
<dbReference type="RefSeq" id="WP_338003142.1">
    <property type="nucleotide sequence ID" value="NZ_JAOPKA010000004.1"/>
</dbReference>
<dbReference type="CDD" id="cd04208">
    <property type="entry name" value="CuRO_2_CuNIR"/>
    <property type="match status" value="1"/>
</dbReference>
<evidence type="ECO:0000256" key="3">
    <source>
        <dbReference type="ARBA" id="ARBA00023002"/>
    </source>
</evidence>
<dbReference type="Gene3D" id="2.60.40.420">
    <property type="entry name" value="Cupredoxins - blue copper proteins"/>
    <property type="match status" value="2"/>
</dbReference>
<dbReference type="AlphaFoldDB" id="A0AAP2YXM7"/>
<feature type="compositionally biased region" description="Low complexity" evidence="6">
    <location>
        <begin position="36"/>
        <end position="49"/>
    </location>
</feature>
<dbReference type="GO" id="GO:0005507">
    <property type="term" value="F:copper ion binding"/>
    <property type="evidence" value="ECO:0007669"/>
    <property type="project" value="InterPro"/>
</dbReference>
<protein>
    <submittedName>
        <fullName evidence="8">Copper-containing nitrite reductase</fullName>
        <ecNumber evidence="8">1.7.2.1</ecNumber>
    </submittedName>
</protein>
<feature type="binding site" description="type 1 copper site" evidence="5">
    <location>
        <position position="189"/>
    </location>
    <ligand>
        <name>Cu cation</name>
        <dbReference type="ChEBI" id="CHEBI:23378"/>
        <label>1</label>
    </ligand>
</feature>
<evidence type="ECO:0000256" key="2">
    <source>
        <dbReference type="ARBA" id="ARBA00022737"/>
    </source>
</evidence>
<evidence type="ECO:0000256" key="4">
    <source>
        <dbReference type="ARBA" id="ARBA00023008"/>
    </source>
</evidence>
<dbReference type="InterPro" id="IPR011706">
    <property type="entry name" value="Cu-oxidase_C"/>
</dbReference>